<sequence length="88" mass="9138">MMGLLPEGPVGMRLPGETMLAAVTGASGKKQAGSLVLDTVVIDVDARQVSLVWRGTFERADAIRHVSLGSINFAEVDGHPSAAEKGHG</sequence>
<accession>A0A1Y6HIU4</accession>
<gene>
    <name evidence="2" type="ORF">PD5205_00881</name>
</gene>
<evidence type="ECO:0000313" key="3">
    <source>
        <dbReference type="Proteomes" id="UP000195953"/>
    </source>
</evidence>
<organism evidence="2 3">
    <name type="scientific">Xanthomonas fragariae</name>
    <dbReference type="NCBI Taxonomy" id="48664"/>
    <lineage>
        <taxon>Bacteria</taxon>
        <taxon>Pseudomonadati</taxon>
        <taxon>Pseudomonadota</taxon>
        <taxon>Gammaproteobacteria</taxon>
        <taxon>Lysobacterales</taxon>
        <taxon>Lysobacteraceae</taxon>
        <taxon>Xanthomonas</taxon>
    </lineage>
</organism>
<dbReference type="Pfam" id="PF09937">
    <property type="entry name" value="DUF2169"/>
    <property type="match status" value="1"/>
</dbReference>
<reference evidence="2 3" key="1">
    <citation type="submission" date="2017-05" db="EMBL/GenBank/DDBJ databases">
        <authorList>
            <person name="Song R."/>
            <person name="Chenine A.L."/>
            <person name="Ruprecht R.M."/>
        </authorList>
    </citation>
    <scope>NUCLEOTIDE SEQUENCE [LARGE SCALE GENOMIC DNA]</scope>
    <source>
        <strain evidence="2">PD5205</strain>
    </source>
</reference>
<evidence type="ECO:0000259" key="1">
    <source>
        <dbReference type="Pfam" id="PF09937"/>
    </source>
</evidence>
<protein>
    <recommendedName>
        <fullName evidence="1">DUF2169 domain-containing protein</fullName>
    </recommendedName>
</protein>
<name>A0A1Y6HIU4_9XANT</name>
<dbReference type="AlphaFoldDB" id="A0A1Y6HIU4"/>
<dbReference type="eggNOG" id="COG5351">
    <property type="taxonomic scope" value="Bacteria"/>
</dbReference>
<dbReference type="EMBL" id="LT853885">
    <property type="protein sequence ID" value="SMR02200.1"/>
    <property type="molecule type" value="Genomic_DNA"/>
</dbReference>
<feature type="domain" description="DUF2169" evidence="1">
    <location>
        <begin position="2"/>
        <end position="54"/>
    </location>
</feature>
<dbReference type="InterPro" id="IPR018683">
    <property type="entry name" value="DUF2169"/>
</dbReference>
<evidence type="ECO:0000313" key="2">
    <source>
        <dbReference type="EMBL" id="SMR02200.1"/>
    </source>
</evidence>
<proteinExistence type="predicted"/>
<dbReference type="STRING" id="48664.BER92_04265"/>
<dbReference type="Proteomes" id="UP000195953">
    <property type="component" value="Chromosome 1"/>
</dbReference>